<dbReference type="CDD" id="cd17536">
    <property type="entry name" value="REC_YesN-like"/>
    <property type="match status" value="1"/>
</dbReference>
<keyword evidence="7" id="KW-0238">DNA-binding</keyword>
<keyword evidence="4 10" id="KW-0597">Phosphoprotein</keyword>
<evidence type="ECO:0000313" key="15">
    <source>
        <dbReference type="Proteomes" id="UP000254664"/>
    </source>
</evidence>
<dbReference type="InterPro" id="IPR009057">
    <property type="entry name" value="Homeodomain-like_sf"/>
</dbReference>
<comment type="function">
    <text evidence="9">May play the central regulatory role in sporulation. It may be an element of the effector pathway responsible for the activation of sporulation genes in response to nutritional stress. Spo0A may act in concert with spo0H (a sigma factor) to control the expression of some genes that are critical to the sporulation process.</text>
</comment>
<proteinExistence type="predicted"/>
<evidence type="ECO:0000256" key="2">
    <source>
        <dbReference type="ARBA" id="ARBA00018672"/>
    </source>
</evidence>
<evidence type="ECO:0000256" key="11">
    <source>
        <dbReference type="SAM" id="Coils"/>
    </source>
</evidence>
<dbReference type="InterPro" id="IPR020449">
    <property type="entry name" value="Tscrpt_reg_AraC-type_HTH"/>
</dbReference>
<dbReference type="Pfam" id="PF00072">
    <property type="entry name" value="Response_reg"/>
    <property type="match status" value="1"/>
</dbReference>
<name>A0A381J4P9_9CLOT</name>
<dbReference type="InterPro" id="IPR011006">
    <property type="entry name" value="CheY-like_superfamily"/>
</dbReference>
<evidence type="ECO:0000256" key="4">
    <source>
        <dbReference type="ARBA" id="ARBA00022553"/>
    </source>
</evidence>
<keyword evidence="11" id="KW-0175">Coiled coil</keyword>
<evidence type="ECO:0000256" key="1">
    <source>
        <dbReference type="ARBA" id="ARBA00004496"/>
    </source>
</evidence>
<feature type="modified residue" description="4-aspartylphosphate" evidence="10">
    <location>
        <position position="67"/>
    </location>
</feature>
<organism evidence="14 15">
    <name type="scientific">Clostridium putrefaciens</name>
    <dbReference type="NCBI Taxonomy" id="99675"/>
    <lineage>
        <taxon>Bacteria</taxon>
        <taxon>Bacillati</taxon>
        <taxon>Bacillota</taxon>
        <taxon>Clostridia</taxon>
        <taxon>Eubacteriales</taxon>
        <taxon>Clostridiaceae</taxon>
        <taxon>Clostridium</taxon>
    </lineage>
</organism>
<dbReference type="PRINTS" id="PR00032">
    <property type="entry name" value="HTHARAC"/>
</dbReference>
<dbReference type="EMBL" id="UFWZ01000001">
    <property type="protein sequence ID" value="SUY45352.1"/>
    <property type="molecule type" value="Genomic_DNA"/>
</dbReference>
<sequence>MRVTIRLTEVKSLFKVLIVDDEYLAREGMKKTIDWNILGCKVCGEASNGIEAIEYSKNFKPDIIITDINMPGISGLDMAFKVRELLPDCKFIIITGYDEFQYAKEAIKLKAVDFILKPIDEDELIEAIKRSTKELNKLSLNRALEQERLLLDAMRGRFSDKESMVDGLREAKIDLNTIRIISIENDIYNERMEEDSMDKSYMQNKGIRELIYKHFKSKYYVIDCHFYRVAIVLEDNEDNEDNEDKGSLEEMLNNFTKEVNEILNITVTLGVSDKKPLRNIKESYSESKEAINHKLYLGKNKIIYFESIFKSDSHITLDFTKEKREMNLLIKAKDKKRIQDKLKSIFTRFKIYKSEEDFIRGVSIEIILEAFSVVKTYDTYSKGEELEEANIYKYAAKLNTLDELYEFVYSYLIKVLNILRERDAAAEETGIEKAVEFIDHHYKEDISLKDVANYAYLSESYLSRKMKKVLGIGFSEYITRLRMEKAIELLREPNTKVAKVALEVGYPDYRYFSQSFKKYTGYSPSEFIKDKKEEY</sequence>
<dbReference type="Pfam" id="PF12833">
    <property type="entry name" value="HTH_18"/>
    <property type="match status" value="1"/>
</dbReference>
<dbReference type="GO" id="GO:0043565">
    <property type="term" value="F:sequence-specific DNA binding"/>
    <property type="evidence" value="ECO:0007669"/>
    <property type="project" value="InterPro"/>
</dbReference>
<evidence type="ECO:0000256" key="8">
    <source>
        <dbReference type="ARBA" id="ARBA00023163"/>
    </source>
</evidence>
<reference evidence="14 15" key="1">
    <citation type="submission" date="2018-06" db="EMBL/GenBank/DDBJ databases">
        <authorList>
            <consortium name="Pathogen Informatics"/>
            <person name="Doyle S."/>
        </authorList>
    </citation>
    <scope>NUCLEOTIDE SEQUENCE [LARGE SCALE GENOMIC DNA]</scope>
    <source>
        <strain evidence="14 15">NCTC9836</strain>
    </source>
</reference>
<dbReference type="PROSITE" id="PS50110">
    <property type="entry name" value="RESPONSE_REGULATORY"/>
    <property type="match status" value="1"/>
</dbReference>
<dbReference type="SUPFAM" id="SSF46689">
    <property type="entry name" value="Homeodomain-like"/>
    <property type="match status" value="2"/>
</dbReference>
<feature type="domain" description="Response regulatory" evidence="13">
    <location>
        <begin position="15"/>
        <end position="132"/>
    </location>
</feature>
<evidence type="ECO:0000256" key="3">
    <source>
        <dbReference type="ARBA" id="ARBA00022490"/>
    </source>
</evidence>
<dbReference type="Gene3D" id="1.10.10.60">
    <property type="entry name" value="Homeodomain-like"/>
    <property type="match status" value="2"/>
</dbReference>
<dbReference type="InterPro" id="IPR018060">
    <property type="entry name" value="HTH_AraC"/>
</dbReference>
<keyword evidence="8" id="KW-0804">Transcription</keyword>
<dbReference type="GO" id="GO:0005737">
    <property type="term" value="C:cytoplasm"/>
    <property type="evidence" value="ECO:0007669"/>
    <property type="project" value="UniProtKB-SubCell"/>
</dbReference>
<dbReference type="GO" id="GO:0000160">
    <property type="term" value="P:phosphorelay signal transduction system"/>
    <property type="evidence" value="ECO:0007669"/>
    <property type="project" value="UniProtKB-KW"/>
</dbReference>
<dbReference type="Gene3D" id="3.40.50.2300">
    <property type="match status" value="1"/>
</dbReference>
<keyword evidence="15" id="KW-1185">Reference proteome</keyword>
<dbReference type="SMART" id="SM00448">
    <property type="entry name" value="REC"/>
    <property type="match status" value="1"/>
</dbReference>
<dbReference type="PANTHER" id="PTHR42713">
    <property type="entry name" value="HISTIDINE KINASE-RELATED"/>
    <property type="match status" value="1"/>
</dbReference>
<keyword evidence="5" id="KW-0902">Two-component regulatory system</keyword>
<dbReference type="PROSITE" id="PS01124">
    <property type="entry name" value="HTH_ARAC_FAMILY_2"/>
    <property type="match status" value="1"/>
</dbReference>
<dbReference type="Proteomes" id="UP000254664">
    <property type="component" value="Unassembled WGS sequence"/>
</dbReference>
<evidence type="ECO:0000256" key="5">
    <source>
        <dbReference type="ARBA" id="ARBA00023012"/>
    </source>
</evidence>
<evidence type="ECO:0000256" key="9">
    <source>
        <dbReference type="ARBA" id="ARBA00024867"/>
    </source>
</evidence>
<dbReference type="PROSITE" id="PS00041">
    <property type="entry name" value="HTH_ARAC_FAMILY_1"/>
    <property type="match status" value="1"/>
</dbReference>
<evidence type="ECO:0000256" key="6">
    <source>
        <dbReference type="ARBA" id="ARBA00023015"/>
    </source>
</evidence>
<feature type="coiled-coil region" evidence="11">
    <location>
        <begin position="121"/>
        <end position="148"/>
    </location>
</feature>
<dbReference type="GO" id="GO:0003700">
    <property type="term" value="F:DNA-binding transcription factor activity"/>
    <property type="evidence" value="ECO:0007669"/>
    <property type="project" value="InterPro"/>
</dbReference>
<dbReference type="SUPFAM" id="SSF52172">
    <property type="entry name" value="CheY-like"/>
    <property type="match status" value="1"/>
</dbReference>
<evidence type="ECO:0000256" key="7">
    <source>
        <dbReference type="ARBA" id="ARBA00023125"/>
    </source>
</evidence>
<evidence type="ECO:0000313" key="14">
    <source>
        <dbReference type="EMBL" id="SUY45352.1"/>
    </source>
</evidence>
<accession>A0A381J4P9</accession>
<dbReference type="InterPro" id="IPR051552">
    <property type="entry name" value="HptR"/>
</dbReference>
<keyword evidence="6" id="KW-0805">Transcription regulation</keyword>
<dbReference type="InterPro" id="IPR001789">
    <property type="entry name" value="Sig_transdc_resp-reg_receiver"/>
</dbReference>
<dbReference type="PANTHER" id="PTHR42713:SF3">
    <property type="entry name" value="TRANSCRIPTIONAL REGULATORY PROTEIN HPTR"/>
    <property type="match status" value="1"/>
</dbReference>
<dbReference type="InterPro" id="IPR018062">
    <property type="entry name" value="HTH_AraC-typ_CS"/>
</dbReference>
<evidence type="ECO:0000259" key="13">
    <source>
        <dbReference type="PROSITE" id="PS50110"/>
    </source>
</evidence>
<dbReference type="AlphaFoldDB" id="A0A381J4P9"/>
<keyword evidence="3" id="KW-0963">Cytoplasm</keyword>
<comment type="subcellular location">
    <subcellularLocation>
        <location evidence="1">Cytoplasm</location>
    </subcellularLocation>
</comment>
<evidence type="ECO:0000259" key="12">
    <source>
        <dbReference type="PROSITE" id="PS01124"/>
    </source>
</evidence>
<dbReference type="OrthoDB" id="384217at2"/>
<gene>
    <name evidence="14" type="ORF">NCTC9836_00246</name>
</gene>
<dbReference type="SMART" id="SM00342">
    <property type="entry name" value="HTH_ARAC"/>
    <property type="match status" value="1"/>
</dbReference>
<protein>
    <recommendedName>
        <fullName evidence="2">Stage 0 sporulation protein A homolog</fullName>
    </recommendedName>
</protein>
<feature type="domain" description="HTH araC/xylS-type" evidence="12">
    <location>
        <begin position="432"/>
        <end position="530"/>
    </location>
</feature>
<evidence type="ECO:0000256" key="10">
    <source>
        <dbReference type="PROSITE-ProRule" id="PRU00169"/>
    </source>
</evidence>